<dbReference type="PANTHER" id="PTHR35797">
    <property type="entry name" value="PROTEASE-RELATED"/>
    <property type="match status" value="1"/>
</dbReference>
<feature type="transmembrane region" description="Helical" evidence="2">
    <location>
        <begin position="247"/>
        <end position="267"/>
    </location>
</feature>
<evidence type="ECO:0000256" key="2">
    <source>
        <dbReference type="SAM" id="Phobius"/>
    </source>
</evidence>
<evidence type="ECO:0000256" key="1">
    <source>
        <dbReference type="ARBA" id="ARBA00009067"/>
    </source>
</evidence>
<dbReference type="RefSeq" id="WP_249274471.1">
    <property type="nucleotide sequence ID" value="NZ_CP147247.1"/>
</dbReference>
<dbReference type="EMBL" id="CP147247">
    <property type="protein sequence ID" value="WYJ92070.1"/>
    <property type="molecule type" value="Genomic_DNA"/>
</dbReference>
<sequence>MEVFPIDRLDRLDKKVVKQFTGLTFLIAYGIAGALIVLGHYGYSVSNWIQTVQEFLMNVPFSMYILSPAIACYIVLKKNNKISGLWEWVKTVFYFRNNGLPYLYGIFVLAIYFGIHLFVNGNPKTILPLYYFLFYLPGALFIGGLEEAGWMYILQPFLYEKYGFIRSSIFSGFIWTFWHIPLFFIAGTNHGDGKINFIMFVIQLFSFRFIHGAFYAISGKSVVFMSVLFHTLFNALSPVFTNITMTWIGTLVANSVLIVIAIATVALHKKKSE</sequence>
<feature type="transmembrane region" description="Helical" evidence="2">
    <location>
        <begin position="100"/>
        <end position="119"/>
    </location>
</feature>
<feature type="transmembrane region" description="Helical" evidence="2">
    <location>
        <begin position="55"/>
        <end position="76"/>
    </location>
</feature>
<accession>A0A242K751</accession>
<reference evidence="5" key="2">
    <citation type="submission" date="2017-05" db="EMBL/GenBank/DDBJ databases">
        <authorList>
            <consortium name="The Broad Institute Genomics Platform"/>
            <consortium name="The Broad Institute Genomic Center for Infectious Diseases"/>
            <person name="Earl A."/>
            <person name="Manson A."/>
            <person name="Schwartman J."/>
            <person name="Gilmore M."/>
            <person name="Abouelleil A."/>
            <person name="Cao P."/>
            <person name="Chapman S."/>
            <person name="Cusick C."/>
            <person name="Shea T."/>
            <person name="Young S."/>
            <person name="Neafsey D."/>
            <person name="Nusbaum C."/>
            <person name="Birren B."/>
        </authorList>
    </citation>
    <scope>NUCLEOTIDE SEQUENCE</scope>
    <source>
        <strain evidence="5">9E7_DIV0242</strain>
    </source>
</reference>
<evidence type="ECO:0000259" key="3">
    <source>
        <dbReference type="Pfam" id="PF02517"/>
    </source>
</evidence>
<feature type="domain" description="CAAX prenyl protease 2/Lysostaphin resistance protein A-like" evidence="3">
    <location>
        <begin position="131"/>
        <end position="236"/>
    </location>
</feature>
<feature type="transmembrane region" description="Helical" evidence="2">
    <location>
        <begin position="20"/>
        <end position="43"/>
    </location>
</feature>
<feature type="transmembrane region" description="Helical" evidence="2">
    <location>
        <begin position="164"/>
        <end position="185"/>
    </location>
</feature>
<dbReference type="PANTHER" id="PTHR35797:SF1">
    <property type="entry name" value="PROTEASE"/>
    <property type="match status" value="1"/>
</dbReference>
<name>A0A242K751_9ENTE</name>
<evidence type="ECO:0000313" key="4">
    <source>
        <dbReference type="EMBL" id="OTP15755.1"/>
    </source>
</evidence>
<keyword evidence="2" id="KW-1133">Transmembrane helix</keyword>
<gene>
    <name evidence="4" type="ORF">A5888_001969</name>
    <name evidence="5" type="ORF">A5888_003843</name>
</gene>
<reference evidence="4" key="1">
    <citation type="submission" date="2017-05" db="EMBL/GenBank/DDBJ databases">
        <title>The Genome Sequence of Enterococcus sp. 9E7_DIV0242.</title>
        <authorList>
            <consortium name="The Broad Institute Genomics Platform"/>
            <consortium name="The Broad Institute Genomic Center for Infectious Diseases"/>
            <person name="Earl A."/>
            <person name="Manson A."/>
            <person name="Schwartman J."/>
            <person name="Gilmore M."/>
            <person name="Abouelleil A."/>
            <person name="Cao P."/>
            <person name="Chapman S."/>
            <person name="Cusick C."/>
            <person name="Shea T."/>
            <person name="Young S."/>
            <person name="Neafsey D."/>
            <person name="Nusbaum C."/>
            <person name="Birren B."/>
        </authorList>
    </citation>
    <scope>NUCLEOTIDE SEQUENCE [LARGE SCALE GENOMIC DNA]</scope>
    <source>
        <strain evidence="4">9E7_DIV0242</strain>
    </source>
</reference>
<dbReference type="Proteomes" id="UP000195141">
    <property type="component" value="Chromosome"/>
</dbReference>
<proteinExistence type="inferred from homology"/>
<dbReference type="AlphaFoldDB" id="A0A242K751"/>
<reference evidence="5" key="3">
    <citation type="submission" date="2024-03" db="EMBL/GenBank/DDBJ databases">
        <title>The Genome Sequence of Enterococcus sp. DIV0242b.</title>
        <authorList>
            <consortium name="The Broad Institute Genomics Platform"/>
            <consortium name="The Broad Institute Microbial Omics Core"/>
            <consortium name="The Broad Institute Genomic Center for Infectious Diseases"/>
            <person name="Earl A."/>
            <person name="Manson A."/>
            <person name="Gilmore M."/>
            <person name="Schwartman J."/>
            <person name="Shea T."/>
            <person name="Abouelleil A."/>
            <person name="Cao P."/>
            <person name="Chapman S."/>
            <person name="Cusick C."/>
            <person name="Young S."/>
            <person name="Neafsey D."/>
            <person name="Nusbaum C."/>
            <person name="Birren B."/>
        </authorList>
    </citation>
    <scope>NUCLEOTIDE SEQUENCE</scope>
    <source>
        <strain evidence="5">9E7_DIV0242</strain>
    </source>
</reference>
<evidence type="ECO:0000313" key="6">
    <source>
        <dbReference type="Proteomes" id="UP000195141"/>
    </source>
</evidence>
<organism evidence="4">
    <name type="scientific">Candidatus Enterococcus clewellii</name>
    <dbReference type="NCBI Taxonomy" id="1834193"/>
    <lineage>
        <taxon>Bacteria</taxon>
        <taxon>Bacillati</taxon>
        <taxon>Bacillota</taxon>
        <taxon>Bacilli</taxon>
        <taxon>Lactobacillales</taxon>
        <taxon>Enterococcaceae</taxon>
        <taxon>Enterococcus</taxon>
    </lineage>
</organism>
<dbReference type="GO" id="GO:0080120">
    <property type="term" value="P:CAAX-box protein maturation"/>
    <property type="evidence" value="ECO:0007669"/>
    <property type="project" value="UniProtKB-ARBA"/>
</dbReference>
<keyword evidence="2" id="KW-0472">Membrane</keyword>
<comment type="similarity">
    <text evidence="1">Belongs to the UPF0177 family.</text>
</comment>
<dbReference type="InterPro" id="IPR042150">
    <property type="entry name" value="MmRce1-like"/>
</dbReference>
<protein>
    <recommendedName>
        <fullName evidence="3">CAAX prenyl protease 2/Lysostaphin resistance protein A-like domain-containing protein</fullName>
    </recommendedName>
</protein>
<evidence type="ECO:0000313" key="5">
    <source>
        <dbReference type="EMBL" id="WYJ92070.1"/>
    </source>
</evidence>
<feature type="transmembrane region" description="Helical" evidence="2">
    <location>
        <begin position="131"/>
        <end position="152"/>
    </location>
</feature>
<dbReference type="EMBL" id="NGMM01000003">
    <property type="protein sequence ID" value="OTP15755.1"/>
    <property type="molecule type" value="Genomic_DNA"/>
</dbReference>
<keyword evidence="6" id="KW-1185">Reference proteome</keyword>
<keyword evidence="2" id="KW-0812">Transmembrane</keyword>
<dbReference type="GO" id="GO:0004175">
    <property type="term" value="F:endopeptidase activity"/>
    <property type="evidence" value="ECO:0007669"/>
    <property type="project" value="UniProtKB-ARBA"/>
</dbReference>
<dbReference type="Pfam" id="PF02517">
    <property type="entry name" value="Rce1-like"/>
    <property type="match status" value="1"/>
</dbReference>
<dbReference type="InterPro" id="IPR003675">
    <property type="entry name" value="Rce1/LyrA-like_dom"/>
</dbReference>